<sequence length="126" mass="13851">GFGKGKIFLKSYSTKTKTLLSFFTSTVPFTCYSVMTPAMACVRRKRTLSLPTDLEANSDYDSDSLDSSVQSELTESKYRGTQKKFMITLWSTSSSTLTVTTFVTNRRVTLSASVACTVPGVILPKC</sequence>
<dbReference type="AlphaFoldDB" id="A0A5N5SW77"/>
<organism evidence="2 3">
    <name type="scientific">Armadillidium nasatum</name>
    <dbReference type="NCBI Taxonomy" id="96803"/>
    <lineage>
        <taxon>Eukaryota</taxon>
        <taxon>Metazoa</taxon>
        <taxon>Ecdysozoa</taxon>
        <taxon>Arthropoda</taxon>
        <taxon>Crustacea</taxon>
        <taxon>Multicrustacea</taxon>
        <taxon>Malacostraca</taxon>
        <taxon>Eumalacostraca</taxon>
        <taxon>Peracarida</taxon>
        <taxon>Isopoda</taxon>
        <taxon>Oniscidea</taxon>
        <taxon>Crinocheta</taxon>
        <taxon>Armadillidiidae</taxon>
        <taxon>Armadillidium</taxon>
    </lineage>
</organism>
<dbReference type="EMBL" id="SEYY01020883">
    <property type="protein sequence ID" value="KAB7496930.1"/>
    <property type="molecule type" value="Genomic_DNA"/>
</dbReference>
<evidence type="ECO:0000313" key="2">
    <source>
        <dbReference type="EMBL" id="KAB7496930.1"/>
    </source>
</evidence>
<proteinExistence type="predicted"/>
<keyword evidence="1" id="KW-1133">Transmembrane helix</keyword>
<gene>
    <name evidence="2" type="ORF">Anas_10298</name>
</gene>
<keyword evidence="1" id="KW-0472">Membrane</keyword>
<protein>
    <submittedName>
        <fullName evidence="2">Uncharacterized protein</fullName>
    </submittedName>
</protein>
<evidence type="ECO:0000313" key="3">
    <source>
        <dbReference type="Proteomes" id="UP000326759"/>
    </source>
</evidence>
<evidence type="ECO:0000256" key="1">
    <source>
        <dbReference type="SAM" id="Phobius"/>
    </source>
</evidence>
<accession>A0A5N5SW77</accession>
<reference evidence="2 3" key="1">
    <citation type="journal article" date="2019" name="PLoS Biol.">
        <title>Sex chromosomes control vertical transmission of feminizing Wolbachia symbionts in an isopod.</title>
        <authorList>
            <person name="Becking T."/>
            <person name="Chebbi M.A."/>
            <person name="Giraud I."/>
            <person name="Moumen B."/>
            <person name="Laverre T."/>
            <person name="Caubet Y."/>
            <person name="Peccoud J."/>
            <person name="Gilbert C."/>
            <person name="Cordaux R."/>
        </authorList>
    </citation>
    <scope>NUCLEOTIDE SEQUENCE [LARGE SCALE GENOMIC DNA]</scope>
    <source>
        <strain evidence="2">ANa2</strain>
        <tissue evidence="2">Whole body excluding digestive tract and cuticle</tissue>
    </source>
</reference>
<comment type="caution">
    <text evidence="2">The sequence shown here is derived from an EMBL/GenBank/DDBJ whole genome shotgun (WGS) entry which is preliminary data.</text>
</comment>
<feature type="transmembrane region" description="Helical" evidence="1">
    <location>
        <begin position="20"/>
        <end position="42"/>
    </location>
</feature>
<keyword evidence="1" id="KW-0812">Transmembrane</keyword>
<name>A0A5N5SW77_9CRUS</name>
<dbReference type="Proteomes" id="UP000326759">
    <property type="component" value="Unassembled WGS sequence"/>
</dbReference>
<dbReference type="OrthoDB" id="6366525at2759"/>
<keyword evidence="3" id="KW-1185">Reference proteome</keyword>
<feature type="non-terminal residue" evidence="2">
    <location>
        <position position="1"/>
    </location>
</feature>